<proteinExistence type="predicted"/>
<keyword evidence="1" id="KW-0812">Transmembrane</keyword>
<protein>
    <submittedName>
        <fullName evidence="2">Uncharacterized protein</fullName>
    </submittedName>
</protein>
<sequence>MKLCYTGFIVILVPAYWWRHGSANFLWGSNVALLVTLLALWLESSLLVSMMALSVLIPELGWAVDFTVRLIAGPEVVSFRGTSYMFATGLLTR</sequence>
<evidence type="ECO:0000313" key="2">
    <source>
        <dbReference type="EMBL" id="GAH16531.1"/>
    </source>
</evidence>
<gene>
    <name evidence="2" type="ORF">S01H4_60482</name>
</gene>
<dbReference type="AlphaFoldDB" id="X1D728"/>
<organism evidence="2">
    <name type="scientific">marine sediment metagenome</name>
    <dbReference type="NCBI Taxonomy" id="412755"/>
    <lineage>
        <taxon>unclassified sequences</taxon>
        <taxon>metagenomes</taxon>
        <taxon>ecological metagenomes</taxon>
    </lineage>
</organism>
<feature type="transmembrane region" description="Helical" evidence="1">
    <location>
        <begin position="25"/>
        <end position="42"/>
    </location>
</feature>
<reference evidence="2" key="1">
    <citation type="journal article" date="2014" name="Front. Microbiol.">
        <title>High frequency of phylogenetically diverse reductive dehalogenase-homologous genes in deep subseafloor sedimentary metagenomes.</title>
        <authorList>
            <person name="Kawai M."/>
            <person name="Futagami T."/>
            <person name="Toyoda A."/>
            <person name="Takaki Y."/>
            <person name="Nishi S."/>
            <person name="Hori S."/>
            <person name="Arai W."/>
            <person name="Tsubouchi T."/>
            <person name="Morono Y."/>
            <person name="Uchiyama I."/>
            <person name="Ito T."/>
            <person name="Fujiyama A."/>
            <person name="Inagaki F."/>
            <person name="Takami H."/>
        </authorList>
    </citation>
    <scope>NUCLEOTIDE SEQUENCE</scope>
    <source>
        <strain evidence="2">Expedition CK06-06</strain>
    </source>
</reference>
<accession>X1D728</accession>
<evidence type="ECO:0000256" key="1">
    <source>
        <dbReference type="SAM" id="Phobius"/>
    </source>
</evidence>
<keyword evidence="1" id="KW-0472">Membrane</keyword>
<comment type="caution">
    <text evidence="2">The sequence shown here is derived from an EMBL/GenBank/DDBJ whole genome shotgun (WGS) entry which is preliminary data.</text>
</comment>
<name>X1D728_9ZZZZ</name>
<keyword evidence="1" id="KW-1133">Transmembrane helix</keyword>
<dbReference type="EMBL" id="BART01035675">
    <property type="protein sequence ID" value="GAH16531.1"/>
    <property type="molecule type" value="Genomic_DNA"/>
</dbReference>